<reference evidence="3 4" key="1">
    <citation type="submission" date="2017-11" db="EMBL/GenBank/DDBJ databases">
        <title>De novo assembly and phasing of dikaryotic genomes from two isolates of Puccinia coronata f. sp. avenae, the causal agent of oat crown rust.</title>
        <authorList>
            <person name="Miller M.E."/>
            <person name="Zhang Y."/>
            <person name="Omidvar V."/>
            <person name="Sperschneider J."/>
            <person name="Schwessinger B."/>
            <person name="Raley C."/>
            <person name="Palmer J.M."/>
            <person name="Garnica D."/>
            <person name="Upadhyaya N."/>
            <person name="Rathjen J."/>
            <person name="Taylor J.M."/>
            <person name="Park R.F."/>
            <person name="Dodds P.N."/>
            <person name="Hirsch C.D."/>
            <person name="Kianian S.F."/>
            <person name="Figueroa M."/>
        </authorList>
    </citation>
    <scope>NUCLEOTIDE SEQUENCE [LARGE SCALE GENOMIC DNA]</scope>
    <source>
        <strain evidence="1">12NC29</strain>
        <strain evidence="2">12SD80</strain>
    </source>
</reference>
<sequence length="86" mass="9992">MNHLRPVLASRQAVSKFCGWQHRWLSEDTFIPFESRYPRELAIVFLSSPISFNQSDNPSSDLDSFFKLSYIDQFFGTNKLSKAIVM</sequence>
<dbReference type="AlphaFoldDB" id="A0A2N5U7X7"/>
<organism evidence="1 3">
    <name type="scientific">Puccinia coronata f. sp. avenae</name>
    <dbReference type="NCBI Taxonomy" id="200324"/>
    <lineage>
        <taxon>Eukaryota</taxon>
        <taxon>Fungi</taxon>
        <taxon>Dikarya</taxon>
        <taxon>Basidiomycota</taxon>
        <taxon>Pucciniomycotina</taxon>
        <taxon>Pucciniomycetes</taxon>
        <taxon>Pucciniales</taxon>
        <taxon>Pucciniaceae</taxon>
        <taxon>Puccinia</taxon>
    </lineage>
</organism>
<evidence type="ECO:0000313" key="1">
    <source>
        <dbReference type="EMBL" id="PLW33847.1"/>
    </source>
</evidence>
<protein>
    <submittedName>
        <fullName evidence="1">Uncharacterized protein</fullName>
    </submittedName>
</protein>
<name>A0A2N5U7X7_9BASI</name>
<evidence type="ECO:0000313" key="4">
    <source>
        <dbReference type="Proteomes" id="UP000235392"/>
    </source>
</evidence>
<evidence type="ECO:0000313" key="2">
    <source>
        <dbReference type="EMBL" id="PLW43251.1"/>
    </source>
</evidence>
<dbReference type="Proteomes" id="UP000235388">
    <property type="component" value="Unassembled WGS sequence"/>
</dbReference>
<evidence type="ECO:0000313" key="3">
    <source>
        <dbReference type="Proteomes" id="UP000235388"/>
    </source>
</evidence>
<proteinExistence type="predicted"/>
<dbReference type="Proteomes" id="UP000235392">
    <property type="component" value="Unassembled WGS sequence"/>
</dbReference>
<dbReference type="OrthoDB" id="10051896at2759"/>
<dbReference type="EMBL" id="PGCJ01000290">
    <property type="protein sequence ID" value="PLW33847.1"/>
    <property type="molecule type" value="Genomic_DNA"/>
</dbReference>
<accession>A0A2N5U7X7</accession>
<comment type="caution">
    <text evidence="1">The sequence shown here is derived from an EMBL/GenBank/DDBJ whole genome shotgun (WGS) entry which is preliminary data.</text>
</comment>
<dbReference type="EMBL" id="PGCI01000070">
    <property type="protein sequence ID" value="PLW43251.1"/>
    <property type="molecule type" value="Genomic_DNA"/>
</dbReference>
<gene>
    <name evidence="1" type="ORF">PCANC_15045</name>
    <name evidence="2" type="ORF">PCASD_07003</name>
</gene>
<keyword evidence="3" id="KW-1185">Reference proteome</keyword>